<protein>
    <submittedName>
        <fullName evidence="2">Uncharacterized protein</fullName>
    </submittedName>
</protein>
<sequence length="49" mass="5792">MRLFYYQTNGILGLLQGPYLPIFSLLVKAHYQRRIAINFTRSVQLRSFS</sequence>
<evidence type="ECO:0000256" key="1">
    <source>
        <dbReference type="SAM" id="Phobius"/>
    </source>
</evidence>
<organism evidence="2">
    <name type="scientific">Serratia fonticola</name>
    <dbReference type="NCBI Taxonomy" id="47917"/>
    <lineage>
        <taxon>Bacteria</taxon>
        <taxon>Pseudomonadati</taxon>
        <taxon>Pseudomonadota</taxon>
        <taxon>Gammaproteobacteria</taxon>
        <taxon>Enterobacterales</taxon>
        <taxon>Yersiniaceae</taxon>
        <taxon>Serratia</taxon>
    </lineage>
</organism>
<proteinExistence type="predicted"/>
<dbReference type="AlphaFoldDB" id="A0A4U9WC24"/>
<evidence type="ECO:0000313" key="2">
    <source>
        <dbReference type="EMBL" id="VTR56564.1"/>
    </source>
</evidence>
<name>A0A4U9WC24_SERFO</name>
<keyword evidence="1" id="KW-0472">Membrane</keyword>
<feature type="transmembrane region" description="Helical" evidence="1">
    <location>
        <begin position="6"/>
        <end position="27"/>
    </location>
</feature>
<accession>A0A4U9WC24</accession>
<dbReference type="EMBL" id="CABEEZ010000134">
    <property type="protein sequence ID" value="VTR56564.1"/>
    <property type="molecule type" value="Genomic_DNA"/>
</dbReference>
<keyword evidence="1" id="KW-1133">Transmembrane helix</keyword>
<gene>
    <name evidence="2" type="ORF">NCTC12965_07167</name>
</gene>
<keyword evidence="1" id="KW-0812">Transmembrane</keyword>
<reference evidence="2" key="1">
    <citation type="submission" date="2019-05" db="EMBL/GenBank/DDBJ databases">
        <authorList>
            <consortium name="Pathogen Informatics"/>
        </authorList>
    </citation>
    <scope>NUCLEOTIDE SEQUENCE [LARGE SCALE GENOMIC DNA]</scope>
    <source>
        <strain evidence="2">NCTC12965</strain>
    </source>
</reference>